<dbReference type="GO" id="GO:0022857">
    <property type="term" value="F:transmembrane transporter activity"/>
    <property type="evidence" value="ECO:0007669"/>
    <property type="project" value="InterPro"/>
</dbReference>
<feature type="transmembrane region" description="Helical" evidence="8">
    <location>
        <begin position="227"/>
        <end position="249"/>
    </location>
</feature>
<feature type="transmembrane region" description="Helical" evidence="8">
    <location>
        <begin position="404"/>
        <end position="432"/>
    </location>
</feature>
<feature type="transmembrane region" description="Helical" evidence="8">
    <location>
        <begin position="261"/>
        <end position="285"/>
    </location>
</feature>
<keyword evidence="4" id="KW-1003">Cell membrane</keyword>
<dbReference type="GO" id="GO:0005886">
    <property type="term" value="C:plasma membrane"/>
    <property type="evidence" value="ECO:0007669"/>
    <property type="project" value="UniProtKB-SubCell"/>
</dbReference>
<name>A0AAC9W528_EUBLI</name>
<evidence type="ECO:0000256" key="3">
    <source>
        <dbReference type="ARBA" id="ARBA00022448"/>
    </source>
</evidence>
<reference evidence="10" key="1">
    <citation type="journal article" date="2017" name="Sci. Rep.">
        <title>Determination of the Genome and Primary Transcriptome of Syngas Fermenting Eubacterium limosum ATCC 8486.</title>
        <authorList>
            <person name="Song Y."/>
            <person name="Shin J."/>
            <person name="Jeong Y."/>
            <person name="Jin S."/>
            <person name="Lee J.K."/>
            <person name="Kim D.R."/>
            <person name="Kim S.C."/>
            <person name="Cho S."/>
            <person name="Cho B.K."/>
        </authorList>
    </citation>
    <scope>NUCLEOTIDE SEQUENCE [LARGE SCALE GENOMIC DNA]</scope>
    <source>
        <strain evidence="10">ATCC 8486</strain>
    </source>
</reference>
<dbReference type="AlphaFoldDB" id="A0AAC9W528"/>
<feature type="transmembrane region" description="Helical" evidence="8">
    <location>
        <begin position="144"/>
        <end position="162"/>
    </location>
</feature>
<evidence type="ECO:0008006" key="11">
    <source>
        <dbReference type="Google" id="ProtNLM"/>
    </source>
</evidence>
<dbReference type="PANTHER" id="PTHR30047">
    <property type="entry name" value="HIGH-AFFINITY CHOLINE TRANSPORT PROTEIN-RELATED"/>
    <property type="match status" value="1"/>
</dbReference>
<keyword evidence="5 8" id="KW-0812">Transmembrane</keyword>
<feature type="transmembrane region" description="Helical" evidence="8">
    <location>
        <begin position="316"/>
        <end position="334"/>
    </location>
</feature>
<evidence type="ECO:0000313" key="10">
    <source>
        <dbReference type="Proteomes" id="UP000192391"/>
    </source>
</evidence>
<dbReference type="InterPro" id="IPR000060">
    <property type="entry name" value="BCCT_transptr"/>
</dbReference>
<evidence type="ECO:0000256" key="8">
    <source>
        <dbReference type="SAM" id="Phobius"/>
    </source>
</evidence>
<comment type="similarity">
    <text evidence="2">Belongs to the BCCT transporter (TC 2.A.15) family.</text>
</comment>
<feature type="transmembrane region" description="Helical" evidence="8">
    <location>
        <begin position="478"/>
        <end position="499"/>
    </location>
</feature>
<evidence type="ECO:0000256" key="4">
    <source>
        <dbReference type="ARBA" id="ARBA00022475"/>
    </source>
</evidence>
<keyword evidence="7 8" id="KW-0472">Membrane</keyword>
<evidence type="ECO:0000256" key="5">
    <source>
        <dbReference type="ARBA" id="ARBA00022692"/>
    </source>
</evidence>
<feature type="transmembrane region" description="Helical" evidence="8">
    <location>
        <begin position="346"/>
        <end position="369"/>
    </location>
</feature>
<feature type="transmembrane region" description="Helical" evidence="8">
    <location>
        <begin position="189"/>
        <end position="207"/>
    </location>
</feature>
<organism evidence="9 10">
    <name type="scientific">Eubacterium limosum</name>
    <dbReference type="NCBI Taxonomy" id="1736"/>
    <lineage>
        <taxon>Bacteria</taxon>
        <taxon>Bacillati</taxon>
        <taxon>Bacillota</taxon>
        <taxon>Clostridia</taxon>
        <taxon>Eubacteriales</taxon>
        <taxon>Eubacteriaceae</taxon>
        <taxon>Eubacterium</taxon>
    </lineage>
</organism>
<sequence>MKHQKINLMVFLPAVLLFCTCILLAFLDNAAFVSLTGTLYAWILDEFGWLFLLTALVVFLVCIGLYFSPFGKIVIGGKEAKPMMSVWNWFSITLCTTVASGIVFWGAAEPVQHILNPPVSSGIEALSSEASLFAMAAVFRHWTVLPYGLYTILAVVFAFVYYNMRQPFSLGSVIAPLIPEKGRSGVSKAVDFICVFALVTGLAASLASGVLSINGGLSKLMGVDSNVMVWGIIILVIGGMTVIAAVTGITRGIKYLSNINVAMYIVILGFILLFGGTVFIFSFGIESIGQFIATFFSGTLFTGTAEGDPWAKNWTMFYLGNWMAWAPVTAVFLGRISYGRRVKDVIAMNLFVTALFSIVWFMIISGATVNQLMNNPDSGLIDAYNAGYENVIYQLFKNLPLSQIFIPLYLVAVLISFVTAADSTTMAIAGICSKGIAPDSPEPPTYLIAVWGVIVAVVTWIMMSVGEGITGIKMLSNIGGLPAMFLIILVVISAIIISIHPERYNLVDKNNTIDEKHKTN</sequence>
<evidence type="ECO:0000256" key="6">
    <source>
        <dbReference type="ARBA" id="ARBA00022989"/>
    </source>
</evidence>
<dbReference type="KEGG" id="elim:B2M23_18925"/>
<evidence type="ECO:0000256" key="2">
    <source>
        <dbReference type="ARBA" id="ARBA00005658"/>
    </source>
</evidence>
<feature type="transmembrane region" description="Helical" evidence="8">
    <location>
        <begin position="444"/>
        <end position="466"/>
    </location>
</feature>
<comment type="subcellular location">
    <subcellularLocation>
        <location evidence="1">Cell membrane</location>
        <topology evidence="1">Multi-pass membrane protein</topology>
    </subcellularLocation>
</comment>
<keyword evidence="3" id="KW-0813">Transport</keyword>
<evidence type="ECO:0000256" key="7">
    <source>
        <dbReference type="ARBA" id="ARBA00023136"/>
    </source>
</evidence>
<feature type="transmembrane region" description="Helical" evidence="8">
    <location>
        <begin position="47"/>
        <end position="67"/>
    </location>
</feature>
<dbReference type="RefSeq" id="WP_038351452.1">
    <property type="nucleotide sequence ID" value="NZ_CP019962.1"/>
</dbReference>
<proteinExistence type="inferred from homology"/>
<dbReference type="EMBL" id="CP019962">
    <property type="protein sequence ID" value="ARD67483.1"/>
    <property type="molecule type" value="Genomic_DNA"/>
</dbReference>
<evidence type="ECO:0000313" key="9">
    <source>
        <dbReference type="EMBL" id="ARD67483.1"/>
    </source>
</evidence>
<keyword evidence="6 8" id="KW-1133">Transmembrane helix</keyword>
<feature type="transmembrane region" description="Helical" evidence="8">
    <location>
        <begin position="87"/>
        <end position="108"/>
    </location>
</feature>
<evidence type="ECO:0000256" key="1">
    <source>
        <dbReference type="ARBA" id="ARBA00004651"/>
    </source>
</evidence>
<dbReference type="Pfam" id="PF02028">
    <property type="entry name" value="BCCT"/>
    <property type="match status" value="1"/>
</dbReference>
<protein>
    <recommendedName>
        <fullName evidence="11">BCCT transporter</fullName>
    </recommendedName>
</protein>
<dbReference type="PANTHER" id="PTHR30047:SF7">
    <property type="entry name" value="HIGH-AFFINITY CHOLINE TRANSPORT PROTEIN"/>
    <property type="match status" value="1"/>
</dbReference>
<dbReference type="Proteomes" id="UP000192391">
    <property type="component" value="Chromosome"/>
</dbReference>
<feature type="transmembrane region" description="Helical" evidence="8">
    <location>
        <begin position="7"/>
        <end position="27"/>
    </location>
</feature>
<accession>A0AAC9W528</accession>
<gene>
    <name evidence="9" type="ORF">B2M23_18925</name>
</gene>